<organism evidence="5 7">
    <name type="scientific">Erysipelothrix amsterdamensis</name>
    <dbReference type="NCBI Taxonomy" id="2929157"/>
    <lineage>
        <taxon>Bacteria</taxon>
        <taxon>Bacillati</taxon>
        <taxon>Bacillota</taxon>
        <taxon>Erysipelotrichia</taxon>
        <taxon>Erysipelotrichales</taxon>
        <taxon>Erysipelotrichaceae</taxon>
        <taxon>Erysipelothrix</taxon>
    </lineage>
</organism>
<feature type="transmembrane region" description="Helical" evidence="2">
    <location>
        <begin position="281"/>
        <end position="301"/>
    </location>
</feature>
<dbReference type="EMBL" id="OW659496">
    <property type="protein sequence ID" value="CAH2762463.1"/>
    <property type="molecule type" value="Genomic_DNA"/>
</dbReference>
<evidence type="ECO:0000313" key="4">
    <source>
        <dbReference type="EMBL" id="CAH2762463.1"/>
    </source>
</evidence>
<keyword evidence="2" id="KW-0472">Membrane</keyword>
<keyword evidence="2" id="KW-1133">Transmembrane helix</keyword>
<feature type="transmembrane region" description="Helical" evidence="2">
    <location>
        <begin position="73"/>
        <end position="99"/>
    </location>
</feature>
<dbReference type="AlphaFoldDB" id="A0AAU9VJG4"/>
<reference evidence="5" key="1">
    <citation type="submission" date="2022-04" db="EMBL/GenBank/DDBJ databases">
        <authorList>
            <person name="Forde T."/>
        </authorList>
    </citation>
    <scope>NUCLEOTIDE SEQUENCE</scope>
    <source>
        <strain evidence="5">A18Y016a</strain>
        <strain evidence="4">A18Y020d</strain>
    </source>
</reference>
<feature type="transmembrane region" description="Helical" evidence="2">
    <location>
        <begin position="135"/>
        <end position="156"/>
    </location>
</feature>
<dbReference type="GO" id="GO:0016020">
    <property type="term" value="C:membrane"/>
    <property type="evidence" value="ECO:0007669"/>
    <property type="project" value="InterPro"/>
</dbReference>
<dbReference type="InterPro" id="IPR037185">
    <property type="entry name" value="EmrE-like"/>
</dbReference>
<keyword evidence="2" id="KW-0812">Transmembrane</keyword>
<dbReference type="InterPro" id="IPR000620">
    <property type="entry name" value="EamA_dom"/>
</dbReference>
<evidence type="ECO:0000313" key="6">
    <source>
        <dbReference type="Proteomes" id="UP001154095"/>
    </source>
</evidence>
<feature type="transmembrane region" description="Helical" evidence="2">
    <location>
        <begin position="196"/>
        <end position="215"/>
    </location>
</feature>
<feature type="transmembrane region" description="Helical" evidence="2">
    <location>
        <begin position="41"/>
        <end position="61"/>
    </location>
</feature>
<evidence type="ECO:0000313" key="5">
    <source>
        <dbReference type="EMBL" id="CAH2762490.1"/>
    </source>
</evidence>
<feature type="transmembrane region" description="Helical" evidence="2">
    <location>
        <begin position="257"/>
        <end position="275"/>
    </location>
</feature>
<dbReference type="Proteomes" id="UP001154095">
    <property type="component" value="Chromosome"/>
</dbReference>
<dbReference type="RefSeq" id="WP_254006481.1">
    <property type="nucleotide sequence ID" value="NZ_OW659477.1"/>
</dbReference>
<feature type="transmembrane region" description="Helical" evidence="2">
    <location>
        <begin position="105"/>
        <end position="126"/>
    </location>
</feature>
<feature type="domain" description="EamA" evidence="3">
    <location>
        <begin position="4"/>
        <end position="148"/>
    </location>
</feature>
<proteinExistence type="inferred from homology"/>
<feature type="transmembrane region" description="Helical" evidence="2">
    <location>
        <begin position="227"/>
        <end position="245"/>
    </location>
</feature>
<feature type="domain" description="EamA" evidence="3">
    <location>
        <begin position="161"/>
        <end position="297"/>
    </location>
</feature>
<protein>
    <submittedName>
        <fullName evidence="5">DMT family transporter</fullName>
    </submittedName>
</protein>
<evidence type="ECO:0000256" key="1">
    <source>
        <dbReference type="ARBA" id="ARBA00007362"/>
    </source>
</evidence>
<sequence>MRNKGTITGLFSGLFWGLDTVMIGVVLSSTMFVAFGSNAPLISTFIHDGASFLFLLILILIQRQANDLIRVLFSKSGMIIAIAALLGGPIGMGAYILSINHLGPAISASISAIYPLFGAVLSFIVLKEKPNKRTLLGLLIAISAIILMGFTGSVGVTNLQSGLFFITLCIIGWGSEAVIISTALKQDVPSHIALAIRQLVSFLTYGLIIMPLVGYSQLQFLVVKNPIFLMVLISGIIGSISYSFYYKSISLIGPSKAMGLNISYPAWAFLFQFMVDHTFNYKNFILVIFIMIGSILSSENPRELIELFRRKK</sequence>
<dbReference type="SUPFAM" id="SSF103481">
    <property type="entry name" value="Multidrug resistance efflux transporter EmrE"/>
    <property type="match status" value="1"/>
</dbReference>
<evidence type="ECO:0000313" key="7">
    <source>
        <dbReference type="Proteomes" id="UP001154111"/>
    </source>
</evidence>
<keyword evidence="6" id="KW-1185">Reference proteome</keyword>
<comment type="similarity">
    <text evidence="1">Belongs to the EamA transporter family.</text>
</comment>
<dbReference type="Proteomes" id="UP001154111">
    <property type="component" value="Chromosome"/>
</dbReference>
<feature type="transmembrane region" description="Helical" evidence="2">
    <location>
        <begin position="12"/>
        <end position="35"/>
    </location>
</feature>
<dbReference type="Pfam" id="PF00892">
    <property type="entry name" value="EamA"/>
    <property type="match status" value="2"/>
</dbReference>
<feature type="transmembrane region" description="Helical" evidence="2">
    <location>
        <begin position="162"/>
        <end position="184"/>
    </location>
</feature>
<dbReference type="EMBL" id="OW659477">
    <property type="protein sequence ID" value="CAH2762490.1"/>
    <property type="molecule type" value="Genomic_DNA"/>
</dbReference>
<dbReference type="PANTHER" id="PTHR22911:SF137">
    <property type="entry name" value="SOLUTE CARRIER FAMILY 35 MEMBER G2-RELATED"/>
    <property type="match status" value="1"/>
</dbReference>
<accession>A0AAU9VJG4</accession>
<evidence type="ECO:0000259" key="3">
    <source>
        <dbReference type="Pfam" id="PF00892"/>
    </source>
</evidence>
<gene>
    <name evidence="5" type="ORF">ERYAMS2_01230</name>
    <name evidence="4" type="ORF">ERYAMS_00936</name>
</gene>
<evidence type="ECO:0000256" key="2">
    <source>
        <dbReference type="SAM" id="Phobius"/>
    </source>
</evidence>
<dbReference type="PANTHER" id="PTHR22911">
    <property type="entry name" value="ACYL-MALONYL CONDENSING ENZYME-RELATED"/>
    <property type="match status" value="1"/>
</dbReference>
<name>A0AAU9VJG4_9FIRM</name>